<name>A0ABS8XAG1_9BURK</name>
<protein>
    <submittedName>
        <fullName evidence="2">Uncharacterized protein</fullName>
    </submittedName>
</protein>
<sequence length="138" mass="14353">MRPILLIVPVCELLGLIGFMLLASNPDHSGLRWLPLFASAILVILLLAREAGSMTLRQVAVSTALLSLLGVAAFQTLGLAFSGLAKDVDLISLTNAVRLGVVLGIALAAHGGVLVIFHLLRGPCRNSGSGPKSKAHLT</sequence>
<comment type="caution">
    <text evidence="2">The sequence shown here is derived from an EMBL/GenBank/DDBJ whole genome shotgun (WGS) entry which is preliminary data.</text>
</comment>
<feature type="transmembrane region" description="Helical" evidence="1">
    <location>
        <begin position="30"/>
        <end position="48"/>
    </location>
</feature>
<dbReference type="EMBL" id="JAJTWT010000001">
    <property type="protein sequence ID" value="MCE4536302.1"/>
    <property type="molecule type" value="Genomic_DNA"/>
</dbReference>
<evidence type="ECO:0000313" key="3">
    <source>
        <dbReference type="Proteomes" id="UP001201463"/>
    </source>
</evidence>
<keyword evidence="3" id="KW-1185">Reference proteome</keyword>
<feature type="transmembrane region" description="Helical" evidence="1">
    <location>
        <begin position="60"/>
        <end position="84"/>
    </location>
</feature>
<keyword evidence="1" id="KW-0812">Transmembrane</keyword>
<reference evidence="2 3" key="1">
    <citation type="submission" date="2021-12" db="EMBL/GenBank/DDBJ databases">
        <title>Genome seq of p7.</title>
        <authorList>
            <person name="Seo T."/>
        </authorList>
    </citation>
    <scope>NUCLEOTIDE SEQUENCE [LARGE SCALE GENOMIC DNA]</scope>
    <source>
        <strain evidence="2 3">P7</strain>
    </source>
</reference>
<feature type="transmembrane region" description="Helical" evidence="1">
    <location>
        <begin position="96"/>
        <end position="120"/>
    </location>
</feature>
<accession>A0ABS8XAG1</accession>
<proteinExistence type="predicted"/>
<gene>
    <name evidence="2" type="ORF">LXT12_03410</name>
</gene>
<dbReference type="Proteomes" id="UP001201463">
    <property type="component" value="Unassembled WGS sequence"/>
</dbReference>
<dbReference type="RefSeq" id="WP_233389447.1">
    <property type="nucleotide sequence ID" value="NZ_JAJTWT010000001.1"/>
</dbReference>
<keyword evidence="1" id="KW-0472">Membrane</keyword>
<organism evidence="2 3">
    <name type="scientific">Pelomonas caseinilytica</name>
    <dbReference type="NCBI Taxonomy" id="2906763"/>
    <lineage>
        <taxon>Bacteria</taxon>
        <taxon>Pseudomonadati</taxon>
        <taxon>Pseudomonadota</taxon>
        <taxon>Betaproteobacteria</taxon>
        <taxon>Burkholderiales</taxon>
        <taxon>Sphaerotilaceae</taxon>
        <taxon>Roseateles</taxon>
    </lineage>
</organism>
<evidence type="ECO:0000313" key="2">
    <source>
        <dbReference type="EMBL" id="MCE4536302.1"/>
    </source>
</evidence>
<keyword evidence="1" id="KW-1133">Transmembrane helix</keyword>
<feature type="transmembrane region" description="Helical" evidence="1">
    <location>
        <begin position="5"/>
        <end position="24"/>
    </location>
</feature>
<evidence type="ECO:0000256" key="1">
    <source>
        <dbReference type="SAM" id="Phobius"/>
    </source>
</evidence>